<reference evidence="1 2" key="1">
    <citation type="journal article" date="2017" name="Nat. Ecol. Evol.">
        <title>Scallop genome provides insights into evolution of bilaterian karyotype and development.</title>
        <authorList>
            <person name="Wang S."/>
            <person name="Zhang J."/>
            <person name="Jiao W."/>
            <person name="Li J."/>
            <person name="Xun X."/>
            <person name="Sun Y."/>
            <person name="Guo X."/>
            <person name="Huan P."/>
            <person name="Dong B."/>
            <person name="Zhang L."/>
            <person name="Hu X."/>
            <person name="Sun X."/>
            <person name="Wang J."/>
            <person name="Zhao C."/>
            <person name="Wang Y."/>
            <person name="Wang D."/>
            <person name="Huang X."/>
            <person name="Wang R."/>
            <person name="Lv J."/>
            <person name="Li Y."/>
            <person name="Zhang Z."/>
            <person name="Liu B."/>
            <person name="Lu W."/>
            <person name="Hui Y."/>
            <person name="Liang J."/>
            <person name="Zhou Z."/>
            <person name="Hou R."/>
            <person name="Li X."/>
            <person name="Liu Y."/>
            <person name="Li H."/>
            <person name="Ning X."/>
            <person name="Lin Y."/>
            <person name="Zhao L."/>
            <person name="Xing Q."/>
            <person name="Dou J."/>
            <person name="Li Y."/>
            <person name="Mao J."/>
            <person name="Guo H."/>
            <person name="Dou H."/>
            <person name="Li T."/>
            <person name="Mu C."/>
            <person name="Jiang W."/>
            <person name="Fu Q."/>
            <person name="Fu X."/>
            <person name="Miao Y."/>
            <person name="Liu J."/>
            <person name="Yu Q."/>
            <person name="Li R."/>
            <person name="Liao H."/>
            <person name="Li X."/>
            <person name="Kong Y."/>
            <person name="Jiang Z."/>
            <person name="Chourrout D."/>
            <person name="Li R."/>
            <person name="Bao Z."/>
        </authorList>
    </citation>
    <scope>NUCLEOTIDE SEQUENCE [LARGE SCALE GENOMIC DNA]</scope>
    <source>
        <strain evidence="1 2">PY_sf001</strain>
    </source>
</reference>
<organism evidence="1 2">
    <name type="scientific">Mizuhopecten yessoensis</name>
    <name type="common">Japanese scallop</name>
    <name type="synonym">Patinopecten yessoensis</name>
    <dbReference type="NCBI Taxonomy" id="6573"/>
    <lineage>
        <taxon>Eukaryota</taxon>
        <taxon>Metazoa</taxon>
        <taxon>Spiralia</taxon>
        <taxon>Lophotrochozoa</taxon>
        <taxon>Mollusca</taxon>
        <taxon>Bivalvia</taxon>
        <taxon>Autobranchia</taxon>
        <taxon>Pteriomorphia</taxon>
        <taxon>Pectinida</taxon>
        <taxon>Pectinoidea</taxon>
        <taxon>Pectinidae</taxon>
        <taxon>Mizuhopecten</taxon>
    </lineage>
</organism>
<dbReference type="InterPro" id="IPR027897">
    <property type="entry name" value="DUF4559"/>
</dbReference>
<accession>A0A210QL66</accession>
<comment type="caution">
    <text evidence="1">The sequence shown here is derived from an EMBL/GenBank/DDBJ whole genome shotgun (WGS) entry which is preliminary data.</text>
</comment>
<dbReference type="OrthoDB" id="9934809at2759"/>
<protein>
    <submittedName>
        <fullName evidence="1">Uncharacterized protein</fullName>
    </submittedName>
</protein>
<evidence type="ECO:0000313" key="2">
    <source>
        <dbReference type="Proteomes" id="UP000242188"/>
    </source>
</evidence>
<proteinExistence type="predicted"/>
<keyword evidence="2" id="KW-1185">Reference proteome</keyword>
<gene>
    <name evidence="1" type="ORF">KP79_PYT07940</name>
</gene>
<dbReference type="EMBL" id="NEDP02003106">
    <property type="protein sequence ID" value="OWF49456.1"/>
    <property type="molecule type" value="Genomic_DNA"/>
</dbReference>
<dbReference type="Proteomes" id="UP000242188">
    <property type="component" value="Unassembled WGS sequence"/>
</dbReference>
<dbReference type="AlphaFoldDB" id="A0A210QL66"/>
<sequence length="214" mass="24472">MQPQREQSQESKFQNWHQVALGISTTTHGMVDCLKDTLTHLHCSIKQGPCAGLEKCSDSCSKRTGSLSQWCPTCTEWRNQIMRHHRYSLQEDKIQWNKFDSSEWPERVNEMVKVYGPVWWMGKPLYTSDLAVAICILHNCCAFSIPPEVCQAVRGLRKGYFAQGRLQVNTLEKDMALKTLMQLLESPDVSKTRSGTKALNLTIHFTKIPNTTVR</sequence>
<name>A0A210QL66_MIZYE</name>
<dbReference type="Pfam" id="PF15112">
    <property type="entry name" value="DUF4559"/>
    <property type="match status" value="1"/>
</dbReference>
<evidence type="ECO:0000313" key="1">
    <source>
        <dbReference type="EMBL" id="OWF49456.1"/>
    </source>
</evidence>